<organism evidence="1">
    <name type="scientific">Culex pipiens</name>
    <name type="common">House mosquito</name>
    <dbReference type="NCBI Taxonomy" id="7175"/>
    <lineage>
        <taxon>Eukaryota</taxon>
        <taxon>Metazoa</taxon>
        <taxon>Ecdysozoa</taxon>
        <taxon>Arthropoda</taxon>
        <taxon>Hexapoda</taxon>
        <taxon>Insecta</taxon>
        <taxon>Pterygota</taxon>
        <taxon>Neoptera</taxon>
        <taxon>Endopterygota</taxon>
        <taxon>Diptera</taxon>
        <taxon>Nematocera</taxon>
        <taxon>Culicoidea</taxon>
        <taxon>Culicidae</taxon>
        <taxon>Culicinae</taxon>
        <taxon>Culicini</taxon>
        <taxon>Culex</taxon>
        <taxon>Culex</taxon>
    </lineage>
</organism>
<evidence type="ECO:0000313" key="1">
    <source>
        <dbReference type="EMBL" id="CAG6478558.1"/>
    </source>
</evidence>
<accession>A0A8D8FQ44</accession>
<dbReference type="EMBL" id="HBUE01083364">
    <property type="protein sequence ID" value="CAG6478558.1"/>
    <property type="molecule type" value="Transcribed_RNA"/>
</dbReference>
<protein>
    <submittedName>
        <fullName evidence="1">(northern house mosquito) hypothetical protein</fullName>
    </submittedName>
</protein>
<sequence length="115" mass="13020">MTTEKVAWERNALTKIFFLQHSAFVFPSHSASSSSTFFSKARLTARFGFVCLGGLLSSFVRPSVRSTEGPRNRARVAERCLEWNLSPLPVSSRCCPLQRRRRRSCLTETLVALRP</sequence>
<proteinExistence type="predicted"/>
<reference evidence="1" key="1">
    <citation type="submission" date="2021-05" db="EMBL/GenBank/DDBJ databases">
        <authorList>
            <person name="Alioto T."/>
            <person name="Alioto T."/>
            <person name="Gomez Garrido J."/>
        </authorList>
    </citation>
    <scope>NUCLEOTIDE SEQUENCE</scope>
</reference>
<dbReference type="AlphaFoldDB" id="A0A8D8FQ44"/>
<name>A0A8D8FQ44_CULPI</name>